<dbReference type="Proteomes" id="UP000266673">
    <property type="component" value="Unassembled WGS sequence"/>
</dbReference>
<gene>
    <name evidence="1" type="ORF">C2G38_2195036</name>
</gene>
<proteinExistence type="predicted"/>
<protein>
    <submittedName>
        <fullName evidence="1">Uncharacterized protein</fullName>
    </submittedName>
</protein>
<name>A0A397UY22_9GLOM</name>
<keyword evidence="2" id="KW-1185">Reference proteome</keyword>
<dbReference type="EMBL" id="QKWP01000827">
    <property type="protein sequence ID" value="RIB14491.1"/>
    <property type="molecule type" value="Genomic_DNA"/>
</dbReference>
<reference evidence="1 2" key="1">
    <citation type="submission" date="2018-06" db="EMBL/GenBank/DDBJ databases">
        <title>Comparative genomics reveals the genomic features of Rhizophagus irregularis, R. cerebriforme, R. diaphanum and Gigaspora rosea, and their symbiotic lifestyle signature.</title>
        <authorList>
            <person name="Morin E."/>
            <person name="San Clemente H."/>
            <person name="Chen E.C.H."/>
            <person name="De La Providencia I."/>
            <person name="Hainaut M."/>
            <person name="Kuo A."/>
            <person name="Kohler A."/>
            <person name="Murat C."/>
            <person name="Tang N."/>
            <person name="Roy S."/>
            <person name="Loubradou J."/>
            <person name="Henrissat B."/>
            <person name="Grigoriev I.V."/>
            <person name="Corradi N."/>
            <person name="Roux C."/>
            <person name="Martin F.M."/>
        </authorList>
    </citation>
    <scope>NUCLEOTIDE SEQUENCE [LARGE SCALE GENOMIC DNA]</scope>
    <source>
        <strain evidence="1 2">DAOM 194757</strain>
    </source>
</reference>
<dbReference type="OrthoDB" id="2431086at2759"/>
<sequence>MINVSSSNINRGLIINAQGIQFSDYDLKPQHKSDSIGNLSFHAKHVNSTAKKESFLLKNHIEISSDELEYDSQIFNTGEIINSPLDDESSTNDTLLIVRCTKVEMVINKETIKPSYELTKKVKDALKHHDQYHKLIDVFNNYGYFLPKK</sequence>
<evidence type="ECO:0000313" key="2">
    <source>
        <dbReference type="Proteomes" id="UP000266673"/>
    </source>
</evidence>
<comment type="caution">
    <text evidence="1">The sequence shown here is derived from an EMBL/GenBank/DDBJ whole genome shotgun (WGS) entry which is preliminary data.</text>
</comment>
<dbReference type="AlphaFoldDB" id="A0A397UY22"/>
<evidence type="ECO:0000313" key="1">
    <source>
        <dbReference type="EMBL" id="RIB14491.1"/>
    </source>
</evidence>
<accession>A0A397UY22</accession>
<organism evidence="1 2">
    <name type="scientific">Gigaspora rosea</name>
    <dbReference type="NCBI Taxonomy" id="44941"/>
    <lineage>
        <taxon>Eukaryota</taxon>
        <taxon>Fungi</taxon>
        <taxon>Fungi incertae sedis</taxon>
        <taxon>Mucoromycota</taxon>
        <taxon>Glomeromycotina</taxon>
        <taxon>Glomeromycetes</taxon>
        <taxon>Diversisporales</taxon>
        <taxon>Gigasporaceae</taxon>
        <taxon>Gigaspora</taxon>
    </lineage>
</organism>